<accession>A0AB38PKM8</accession>
<comment type="caution">
    <text evidence="2">The sequence shown here is derived from an EMBL/GenBank/DDBJ whole genome shotgun (WGS) entry which is preliminary data.</text>
</comment>
<sequence>MSKAKIYIESNSAKLSEHSGDYEAVSKYHALKALEIQEKEQSWHDLALNPNDLPEHREIVVVKLKFDMYHYTVGTYSQINGEWYLRDGEEFYQTNKEVIKWQKINE</sequence>
<protein>
    <recommendedName>
        <fullName evidence="5">DUF551 domain-containing protein</fullName>
    </recommendedName>
</protein>
<dbReference type="EMBL" id="VOHT01000023">
    <property type="protein sequence ID" value="TWV43467.1"/>
    <property type="molecule type" value="Genomic_DNA"/>
</dbReference>
<dbReference type="AlphaFoldDB" id="A0AB38PKM8"/>
<dbReference type="Proteomes" id="UP000315444">
    <property type="component" value="Unassembled WGS sequence"/>
</dbReference>
<dbReference type="RefSeq" id="WP_146333276.1">
    <property type="nucleotide sequence ID" value="NZ_VOHT01000023.1"/>
</dbReference>
<reference evidence="2 4" key="2">
    <citation type="submission" date="2019-07" db="EMBL/GenBank/DDBJ databases">
        <title>Genome Sequencing of Bacteroides fragilis.</title>
        <authorList>
            <person name="Pinto K.M."/>
            <person name="Ruoff K.L."/>
            <person name="Price C.E."/>
            <person name="Valls R.A."/>
            <person name="O'Toole G.A."/>
        </authorList>
    </citation>
    <scope>NUCLEOTIDE SEQUENCE [LARGE SCALE GENOMIC DNA]</scope>
    <source>
        <strain evidence="2 4">AD135F_3B</strain>
    </source>
</reference>
<evidence type="ECO:0000313" key="2">
    <source>
        <dbReference type="EMBL" id="TWV43467.1"/>
    </source>
</evidence>
<gene>
    <name evidence="2" type="ORF">FSA03_24750</name>
    <name evidence="1" type="ORF">FSA06_24760</name>
</gene>
<evidence type="ECO:0000313" key="4">
    <source>
        <dbReference type="Proteomes" id="UP000319026"/>
    </source>
</evidence>
<reference evidence="1 3" key="1">
    <citation type="submission" date="2019-07" db="EMBL/GenBank/DDBJ databases">
        <title>Genome sequencing of Bacteroides fragilis.</title>
        <authorList>
            <person name="Galasyn E.V."/>
            <person name="Ruoff K.L."/>
            <person name="Price C.E."/>
            <person name="Valls R.A."/>
            <person name="O'Toole G.A."/>
        </authorList>
    </citation>
    <scope>NUCLEOTIDE SEQUENCE [LARGE SCALE GENOMIC DNA]</scope>
    <source>
        <strain evidence="1 3">AD135F_1B</strain>
    </source>
</reference>
<dbReference type="Proteomes" id="UP000319026">
    <property type="component" value="Unassembled WGS sequence"/>
</dbReference>
<name>A0AB38PKM8_BACFG</name>
<evidence type="ECO:0008006" key="5">
    <source>
        <dbReference type="Google" id="ProtNLM"/>
    </source>
</evidence>
<proteinExistence type="predicted"/>
<dbReference type="EMBL" id="VOHV01000023">
    <property type="protein sequence ID" value="TWV36095.1"/>
    <property type="molecule type" value="Genomic_DNA"/>
</dbReference>
<organism evidence="2 4">
    <name type="scientific">Bacteroides fragilis</name>
    <dbReference type="NCBI Taxonomy" id="817"/>
    <lineage>
        <taxon>Bacteria</taxon>
        <taxon>Pseudomonadati</taxon>
        <taxon>Bacteroidota</taxon>
        <taxon>Bacteroidia</taxon>
        <taxon>Bacteroidales</taxon>
        <taxon>Bacteroidaceae</taxon>
        <taxon>Bacteroides</taxon>
    </lineage>
</organism>
<evidence type="ECO:0000313" key="1">
    <source>
        <dbReference type="EMBL" id="TWV36095.1"/>
    </source>
</evidence>
<evidence type="ECO:0000313" key="3">
    <source>
        <dbReference type="Proteomes" id="UP000315444"/>
    </source>
</evidence>